<evidence type="ECO:0000313" key="2">
    <source>
        <dbReference type="Proteomes" id="UP001293254"/>
    </source>
</evidence>
<keyword evidence="2" id="KW-1185">Reference proteome</keyword>
<proteinExistence type="predicted"/>
<comment type="caution">
    <text evidence="1">The sequence shown here is derived from an EMBL/GenBank/DDBJ whole genome shotgun (WGS) entry which is preliminary data.</text>
</comment>
<protein>
    <submittedName>
        <fullName evidence="1">Uncharacterized protein</fullName>
    </submittedName>
</protein>
<accession>A0AAE2C7V5</accession>
<dbReference type="Proteomes" id="UP001293254">
    <property type="component" value="Unassembled WGS sequence"/>
</dbReference>
<gene>
    <name evidence="1" type="ORF">Salat_2988500</name>
</gene>
<dbReference type="AlphaFoldDB" id="A0AAE2C7V5"/>
<reference evidence="1" key="2">
    <citation type="journal article" date="2024" name="Plant">
        <title>Genomic evolution and insights into agronomic trait innovations of Sesamum species.</title>
        <authorList>
            <person name="Miao H."/>
            <person name="Wang L."/>
            <person name="Qu L."/>
            <person name="Liu H."/>
            <person name="Sun Y."/>
            <person name="Le M."/>
            <person name="Wang Q."/>
            <person name="Wei S."/>
            <person name="Zheng Y."/>
            <person name="Lin W."/>
            <person name="Duan Y."/>
            <person name="Cao H."/>
            <person name="Xiong S."/>
            <person name="Wang X."/>
            <person name="Wei L."/>
            <person name="Li C."/>
            <person name="Ma Q."/>
            <person name="Ju M."/>
            <person name="Zhao R."/>
            <person name="Li G."/>
            <person name="Mu C."/>
            <person name="Tian Q."/>
            <person name="Mei H."/>
            <person name="Zhang T."/>
            <person name="Gao T."/>
            <person name="Zhang H."/>
        </authorList>
    </citation>
    <scope>NUCLEOTIDE SEQUENCE</scope>
    <source>
        <strain evidence="1">3651</strain>
    </source>
</reference>
<evidence type="ECO:0000313" key="1">
    <source>
        <dbReference type="EMBL" id="KAK4412263.1"/>
    </source>
</evidence>
<organism evidence="1 2">
    <name type="scientific">Sesamum alatum</name>
    <dbReference type="NCBI Taxonomy" id="300844"/>
    <lineage>
        <taxon>Eukaryota</taxon>
        <taxon>Viridiplantae</taxon>
        <taxon>Streptophyta</taxon>
        <taxon>Embryophyta</taxon>
        <taxon>Tracheophyta</taxon>
        <taxon>Spermatophyta</taxon>
        <taxon>Magnoliopsida</taxon>
        <taxon>eudicotyledons</taxon>
        <taxon>Gunneridae</taxon>
        <taxon>Pentapetalae</taxon>
        <taxon>asterids</taxon>
        <taxon>lamiids</taxon>
        <taxon>Lamiales</taxon>
        <taxon>Pedaliaceae</taxon>
        <taxon>Sesamum</taxon>
    </lineage>
</organism>
<reference evidence="1" key="1">
    <citation type="submission" date="2020-06" db="EMBL/GenBank/DDBJ databases">
        <authorList>
            <person name="Li T."/>
            <person name="Hu X."/>
            <person name="Zhang T."/>
            <person name="Song X."/>
            <person name="Zhang H."/>
            <person name="Dai N."/>
            <person name="Sheng W."/>
            <person name="Hou X."/>
            <person name="Wei L."/>
        </authorList>
    </citation>
    <scope>NUCLEOTIDE SEQUENCE</scope>
    <source>
        <strain evidence="1">3651</strain>
        <tissue evidence="1">Leaf</tissue>
    </source>
</reference>
<dbReference type="EMBL" id="JACGWO010000016">
    <property type="protein sequence ID" value="KAK4412263.1"/>
    <property type="molecule type" value="Genomic_DNA"/>
</dbReference>
<sequence length="340" mass="37879">MFILELSLKEAFLEQAIRAHKKAEEKKAYWETLRSPERGINNALVQKSKRAGIQKWQLPRADSENPCEQIQNVAERLQSILPFLCIGAALWWNTLSPESASEIISQVGIGGNIETANEIAATAKQQLAEAGRVGVQEGEGRGDKSLLAMPEEKSARAIAVWVAAIALTVTMAVIATKPEEFTFTEEANNDEYVGGFSYRDELVSGEDKAVPVGVVYLYSEGLFFFRVGRLSTLRKLGLLRAHGRTKPRAEGGFEYFPYVSRISMIDLLSIEEANNIYELNENPALLSSIGRDLRDCHSIPFDMGHENEIYPYTPRKGVALTPEEERSWGRPSLPYTLLKA</sequence>
<name>A0AAE2C7V5_9LAMI</name>